<proteinExistence type="predicted"/>
<dbReference type="EMBL" id="JACOOS010000013">
    <property type="protein sequence ID" value="MBC5678212.1"/>
    <property type="molecule type" value="Genomic_DNA"/>
</dbReference>
<gene>
    <name evidence="1" type="ORF">H8S22_11550</name>
</gene>
<accession>A0ABR7FSP2</accession>
<reference evidence="1 2" key="1">
    <citation type="submission" date="2020-08" db="EMBL/GenBank/DDBJ databases">
        <title>Genome public.</title>
        <authorList>
            <person name="Liu C."/>
            <person name="Sun Q."/>
        </authorList>
    </citation>
    <scope>NUCLEOTIDE SEQUENCE [LARGE SCALE GENOMIC DNA]</scope>
    <source>
        <strain evidence="1 2">NSJ-7</strain>
    </source>
</reference>
<dbReference type="Proteomes" id="UP000635828">
    <property type="component" value="Unassembled WGS sequence"/>
</dbReference>
<keyword evidence="2" id="KW-1185">Reference proteome</keyword>
<evidence type="ECO:0000313" key="2">
    <source>
        <dbReference type="Proteomes" id="UP000635828"/>
    </source>
</evidence>
<sequence>MKIKSQEGVVYDVHEIETSGLNIKCLDNKNPEQKYILGKYRDKKRVCEIFSEITTSGWNKTTDLYEMPMN</sequence>
<name>A0ABR7FSP2_9FIRM</name>
<comment type="caution">
    <text evidence="1">The sequence shown here is derived from an EMBL/GenBank/DDBJ whole genome shotgun (WGS) entry which is preliminary data.</text>
</comment>
<evidence type="ECO:0008006" key="3">
    <source>
        <dbReference type="Google" id="ProtNLM"/>
    </source>
</evidence>
<organism evidence="1 2">
    <name type="scientific">Anaerostipes hominis</name>
    <name type="common">ex Liu et al. 2021</name>
    <dbReference type="NCBI Taxonomy" id="2763018"/>
    <lineage>
        <taxon>Bacteria</taxon>
        <taxon>Bacillati</taxon>
        <taxon>Bacillota</taxon>
        <taxon>Clostridia</taxon>
        <taxon>Lachnospirales</taxon>
        <taxon>Lachnospiraceae</taxon>
        <taxon>Anaerostipes</taxon>
    </lineage>
</organism>
<evidence type="ECO:0000313" key="1">
    <source>
        <dbReference type="EMBL" id="MBC5678212.1"/>
    </source>
</evidence>
<protein>
    <recommendedName>
        <fullName evidence="3">DUF3892 domain-containing protein</fullName>
    </recommendedName>
</protein>
<dbReference type="RefSeq" id="WP_186992485.1">
    <property type="nucleotide sequence ID" value="NZ_JACOOS010000013.1"/>
</dbReference>